<keyword evidence="2" id="KW-1133">Transmembrane helix</keyword>
<organism evidence="3 4">
    <name type="scientific">Mycena albidolilacea</name>
    <dbReference type="NCBI Taxonomy" id="1033008"/>
    <lineage>
        <taxon>Eukaryota</taxon>
        <taxon>Fungi</taxon>
        <taxon>Dikarya</taxon>
        <taxon>Basidiomycota</taxon>
        <taxon>Agaricomycotina</taxon>
        <taxon>Agaricomycetes</taxon>
        <taxon>Agaricomycetidae</taxon>
        <taxon>Agaricales</taxon>
        <taxon>Marasmiineae</taxon>
        <taxon>Mycenaceae</taxon>
        <taxon>Mycena</taxon>
    </lineage>
</organism>
<dbReference type="EMBL" id="JARIHO010000024">
    <property type="protein sequence ID" value="KAJ7342869.1"/>
    <property type="molecule type" value="Genomic_DNA"/>
</dbReference>
<proteinExistence type="predicted"/>
<feature type="transmembrane region" description="Helical" evidence="2">
    <location>
        <begin position="235"/>
        <end position="257"/>
    </location>
</feature>
<keyword evidence="4" id="KW-1185">Reference proteome</keyword>
<gene>
    <name evidence="3" type="ORF">DFH08DRAFT_811203</name>
</gene>
<reference evidence="3" key="1">
    <citation type="submission" date="2023-03" db="EMBL/GenBank/DDBJ databases">
        <title>Massive genome expansion in bonnet fungi (Mycena s.s.) driven by repeated elements and novel gene families across ecological guilds.</title>
        <authorList>
            <consortium name="Lawrence Berkeley National Laboratory"/>
            <person name="Harder C.B."/>
            <person name="Miyauchi S."/>
            <person name="Viragh M."/>
            <person name="Kuo A."/>
            <person name="Thoen E."/>
            <person name="Andreopoulos B."/>
            <person name="Lu D."/>
            <person name="Skrede I."/>
            <person name="Drula E."/>
            <person name="Henrissat B."/>
            <person name="Morin E."/>
            <person name="Kohler A."/>
            <person name="Barry K."/>
            <person name="LaButti K."/>
            <person name="Morin E."/>
            <person name="Salamov A."/>
            <person name="Lipzen A."/>
            <person name="Mereny Z."/>
            <person name="Hegedus B."/>
            <person name="Baldrian P."/>
            <person name="Stursova M."/>
            <person name="Weitz H."/>
            <person name="Taylor A."/>
            <person name="Grigoriev I.V."/>
            <person name="Nagy L.G."/>
            <person name="Martin F."/>
            <person name="Kauserud H."/>
        </authorList>
    </citation>
    <scope>NUCLEOTIDE SEQUENCE</scope>
    <source>
        <strain evidence="3">CBHHK002</strain>
    </source>
</reference>
<keyword evidence="2" id="KW-0812">Transmembrane</keyword>
<feature type="transmembrane region" description="Helical" evidence="2">
    <location>
        <begin position="150"/>
        <end position="170"/>
    </location>
</feature>
<accession>A0AAD7ENH8</accession>
<comment type="caution">
    <text evidence="3">The sequence shown here is derived from an EMBL/GenBank/DDBJ whole genome shotgun (WGS) entry which is preliminary data.</text>
</comment>
<evidence type="ECO:0000313" key="3">
    <source>
        <dbReference type="EMBL" id="KAJ7342869.1"/>
    </source>
</evidence>
<evidence type="ECO:0000313" key="4">
    <source>
        <dbReference type="Proteomes" id="UP001218218"/>
    </source>
</evidence>
<feature type="transmembrane region" description="Helical" evidence="2">
    <location>
        <begin position="269"/>
        <end position="288"/>
    </location>
</feature>
<dbReference type="AlphaFoldDB" id="A0AAD7ENH8"/>
<evidence type="ECO:0000256" key="1">
    <source>
        <dbReference type="SAM" id="MobiDB-lite"/>
    </source>
</evidence>
<sequence>MYDLCVDGAAAAPPSPPPSHPKPLNERGTDPDPTVRPCILVPLKYAINHPVSFSILFYEYFLTLDWEISRFWWTQLSWPKALFLQIDMALYWAIYLSPWNISGLETARPQKSKCLGLESYHQYFFIASQVLVAAMLILRTYALYERSKRVLALMIAVAFGAVVVGIWSILSGKAVDKTTNLPLYIGCDYPTSKAQIFLLTLYKVFTRHPPNGTDLATVLLRDGSVYFGVMLLSNLANIATFVVSEFNQCSVVALFLIRALQLGAPYIRGIVTTFTNIISSVMITRLMLNIRDPALANMAGTHSTSVTADLRFAPHRLEGETGQAGVELNTDVNGTMGECISIWVDTYLS</sequence>
<keyword evidence="2" id="KW-0472">Membrane</keyword>
<feature type="transmembrane region" description="Helical" evidence="2">
    <location>
        <begin position="120"/>
        <end position="138"/>
    </location>
</feature>
<protein>
    <submittedName>
        <fullName evidence="3">Uncharacterized protein</fullName>
    </submittedName>
</protein>
<feature type="region of interest" description="Disordered" evidence="1">
    <location>
        <begin position="10"/>
        <end position="31"/>
    </location>
</feature>
<evidence type="ECO:0000256" key="2">
    <source>
        <dbReference type="SAM" id="Phobius"/>
    </source>
</evidence>
<dbReference type="Proteomes" id="UP001218218">
    <property type="component" value="Unassembled WGS sequence"/>
</dbReference>
<name>A0AAD7ENH8_9AGAR</name>